<evidence type="ECO:0000256" key="3">
    <source>
        <dbReference type="ARBA" id="ARBA00022737"/>
    </source>
</evidence>
<accession>C7J7Q0</accession>
<keyword evidence="6" id="KW-0808">Transferase</keyword>
<keyword evidence="5" id="KW-0732">Signal</keyword>
<dbReference type="SUPFAM" id="SSF52058">
    <property type="entry name" value="L domain-like"/>
    <property type="match status" value="1"/>
</dbReference>
<keyword evidence="6" id="KW-0675">Receptor</keyword>
<dbReference type="PANTHER" id="PTHR48059:SF4">
    <property type="entry name" value="POLYGALACTURONASE INHIBITOR 1-RELATED"/>
    <property type="match status" value="1"/>
</dbReference>
<evidence type="ECO:0000256" key="5">
    <source>
        <dbReference type="SAM" id="SignalP"/>
    </source>
</evidence>
<feature type="region of interest" description="Disordered" evidence="4">
    <location>
        <begin position="80"/>
        <end position="108"/>
    </location>
</feature>
<feature type="chain" id="PRO_5038327937" evidence="5">
    <location>
        <begin position="25"/>
        <end position="374"/>
    </location>
</feature>
<evidence type="ECO:0000256" key="4">
    <source>
        <dbReference type="SAM" id="MobiDB-lite"/>
    </source>
</evidence>
<dbReference type="EMBL" id="AC092548">
    <property type="protein sequence ID" value="AAM18724.1"/>
    <property type="molecule type" value="Genomic_DNA"/>
</dbReference>
<dbReference type="EMBL" id="AP008216">
    <property type="protein sequence ID" value="BAH94838.1"/>
    <property type="molecule type" value="Genomic_DNA"/>
</dbReference>
<dbReference type="AlphaFoldDB" id="C7J7Q0"/>
<reference evidence="6" key="3">
    <citation type="submission" date="2005-04" db="EMBL/GenBank/DDBJ databases">
        <title>Oryza sativa chromosome 10 BAC OSJNBa0073L01 genomic sequence.</title>
        <authorList>
            <person name="Buell C.R."/>
            <person name="Yuan Q."/>
            <person name="Ouyang S."/>
            <person name="Liu J."/>
            <person name="Gansberger K."/>
            <person name="Kim M.M."/>
            <person name="Overton II L.L."/>
            <person name="Bera J.J."/>
            <person name="Tsitrin T."/>
            <person name="Krol M.I."/>
            <person name="Jarrahi B.B."/>
            <person name="Jin S.S."/>
            <person name="Koo H."/>
            <person name="Zismann V."/>
            <person name="Hsiao J."/>
            <person name="Blunt S."/>
            <person name="Vanaken S.S."/>
            <person name="Utterback T.T."/>
            <person name="Feldblyum T.V."/>
            <person name="Yang Q.Q."/>
            <person name="Haas B.J."/>
            <person name="Suh B.B."/>
            <person name="Peterson J.J."/>
            <person name="Quackenbush J."/>
            <person name="White O."/>
            <person name="Salzberg S.L."/>
            <person name="Fraser C.M."/>
        </authorList>
    </citation>
    <scope>NUCLEOTIDE SEQUENCE</scope>
</reference>
<keyword evidence="2" id="KW-0433">Leucine-rich repeat</keyword>
<evidence type="ECO:0000313" key="8">
    <source>
        <dbReference type="Proteomes" id="UP000000763"/>
    </source>
</evidence>
<evidence type="ECO:0000313" key="6">
    <source>
        <dbReference type="EMBL" id="AAM18724.1"/>
    </source>
</evidence>
<reference evidence="7" key="5">
    <citation type="journal article" date="2007" name="Genome Res.">
        <title>Curated Genome Annotation of Oryza sativa ssp. japonica and Comparative Genome Analysis with Arabidopsis thaliana.</title>
        <authorList>
            <consortium name="The Rice Annotation Project (RAP)"/>
            <person name="Itoh T."/>
            <person name="Tanaka T."/>
            <person name="Barrero R.A."/>
            <person name="Yamasaki C."/>
            <person name="Fujii Y."/>
            <person name="Hilton P.B."/>
            <person name="Antonio B.A."/>
            <person name="Aono H."/>
            <person name="Apweiler R."/>
            <person name="Bruskiewich R."/>
            <person name="Bureau T."/>
            <person name="Burr F."/>
            <person name="Costa de Oliveira A."/>
            <person name="Fuks G."/>
            <person name="Habara T."/>
            <person name="Haberer G."/>
            <person name="Han B."/>
            <person name="Harada E."/>
            <person name="Hiraki A.T."/>
            <person name="Hirochika H."/>
            <person name="Hoen D."/>
            <person name="Hokari H."/>
            <person name="Hosokawa S."/>
            <person name="Hsing Y."/>
            <person name="Ikawa H."/>
            <person name="Ikeo K."/>
            <person name="Imanishi T."/>
            <person name="Ito Y."/>
            <person name="Jaiswal P."/>
            <person name="Kanno M."/>
            <person name="Kawahara Y."/>
            <person name="Kawamura T."/>
            <person name="Kawashima H."/>
            <person name="Khurana J.P."/>
            <person name="Kikuchi S."/>
            <person name="Komatsu S."/>
            <person name="Koyanagi K.O."/>
            <person name="Kubooka H."/>
            <person name="Lieberherr D."/>
            <person name="Lin Y.C."/>
            <person name="Lonsdale D."/>
            <person name="Matsumoto T."/>
            <person name="Matsuya A."/>
            <person name="McCombie W.R."/>
            <person name="Messing J."/>
            <person name="Miyao A."/>
            <person name="Mulder N."/>
            <person name="Nagamura Y."/>
            <person name="Nam J."/>
            <person name="Namiki N."/>
            <person name="Numa H."/>
            <person name="Nurimoto S."/>
            <person name="O'donovan C."/>
            <person name="Ohyanagi H."/>
            <person name="Okido T."/>
            <person name="Oota S."/>
            <person name="Osato N."/>
            <person name="Palmer L.E."/>
            <person name="Quetier F."/>
            <person name="Raghuvanshi S."/>
            <person name="Saichi N."/>
            <person name="Sakai H."/>
            <person name="Sakai Y."/>
            <person name="Sakata K."/>
            <person name="Sakurai T."/>
            <person name="Sato F."/>
            <person name="Sato Y."/>
            <person name="Schoof H."/>
            <person name="Seki M."/>
            <person name="Shibata M."/>
            <person name="Shimizu Y."/>
            <person name="Shinozaki K."/>
            <person name="Shinso Y."/>
            <person name="Singh N.K."/>
            <person name="Smith-White B."/>
            <person name="Takeda J."/>
            <person name="Tanino M."/>
            <person name="Tatusova T."/>
            <person name="Thongjuea S."/>
            <person name="Todokoro F."/>
            <person name="Tsugane M."/>
            <person name="Tyagi A.K."/>
            <person name="Vanavichit A."/>
            <person name="Wang A."/>
            <person name="Wing R.A."/>
            <person name="Yamaguchi K."/>
            <person name="Yamamoto M."/>
            <person name="Yamamoto N."/>
            <person name="Yu Y."/>
            <person name="Zhang H."/>
            <person name="Zhao Q."/>
            <person name="Higo K."/>
            <person name="Burr B."/>
            <person name="Gojobori T."/>
            <person name="Sasaki T."/>
        </authorList>
    </citation>
    <scope>NUCLEOTIDE SEQUENCE</scope>
</reference>
<dbReference type="Gene3D" id="3.80.10.10">
    <property type="entry name" value="Ribonuclease Inhibitor"/>
    <property type="match status" value="1"/>
</dbReference>
<gene>
    <name evidence="7" type="ordered locus">Os10g0362000</name>
    <name evidence="6" type="ORF">OSJNBa0073L01.5</name>
</gene>
<feature type="compositionally biased region" description="Low complexity" evidence="4">
    <location>
        <begin position="93"/>
        <end position="108"/>
    </location>
</feature>
<protein>
    <submittedName>
        <fullName evidence="7">Os10g0362000 protein</fullName>
    </submittedName>
    <submittedName>
        <fullName evidence="6">Receptor kinase-like protein</fullName>
    </submittedName>
</protein>
<dbReference type="KEGG" id="dosa:Os10g0362000"/>
<evidence type="ECO:0000256" key="2">
    <source>
        <dbReference type="ARBA" id="ARBA00022614"/>
    </source>
</evidence>
<reference evidence="6" key="1">
    <citation type="submission" date="2002-04" db="EMBL/GenBank/DDBJ databases">
        <authorList>
            <person name="Buell R."/>
        </authorList>
    </citation>
    <scope>NUCLEOTIDE SEQUENCE</scope>
</reference>
<reference evidence="7" key="9">
    <citation type="submission" date="2009-08" db="EMBL/GenBank/DDBJ databases">
        <title>The Second Rice Annotation Project Meeting (RAP2).</title>
        <authorList>
            <consortium name="The Rice Annotation Project (RAP)"/>
        </authorList>
    </citation>
    <scope>NUCLEOTIDE SEQUENCE</scope>
</reference>
<feature type="signal peptide" evidence="5">
    <location>
        <begin position="1"/>
        <end position="24"/>
    </location>
</feature>
<dbReference type="InterPro" id="IPR051848">
    <property type="entry name" value="PGIP"/>
</dbReference>
<keyword evidence="6" id="KW-0418">Kinase</keyword>
<dbReference type="GO" id="GO:0016301">
    <property type="term" value="F:kinase activity"/>
    <property type="evidence" value="ECO:0007669"/>
    <property type="project" value="UniProtKB-KW"/>
</dbReference>
<dbReference type="InterPro" id="IPR025875">
    <property type="entry name" value="Leu-rich_rpt_4"/>
</dbReference>
<evidence type="ECO:0000256" key="1">
    <source>
        <dbReference type="ARBA" id="ARBA00004196"/>
    </source>
</evidence>
<reference evidence="7" key="4">
    <citation type="journal article" date="2006" name="Nucleic Acids Res.">
        <title>The Rice Annotation Project Database (RAP-DB): hub for Oryza sativa ssp. japonica genome information.</title>
        <authorList>
            <person name="Ohyanagi H."/>
            <person name="Tanaka T."/>
            <person name="Sakai H."/>
            <person name="Shigemoto Y."/>
            <person name="Yamaguchi K."/>
            <person name="Habara T."/>
            <person name="Fujii Y."/>
            <person name="Antonio B.A."/>
            <person name="Nagamura Y."/>
            <person name="Imanishi T."/>
            <person name="Ikeo K."/>
            <person name="Itoh T."/>
            <person name="Gojobori T."/>
            <person name="Sasaki T."/>
        </authorList>
    </citation>
    <scope>NUCLEOTIDE SEQUENCE</scope>
</reference>
<reference evidence="7 8" key="2">
    <citation type="journal article" date="2005" name="Nature">
        <title>The map-based sequence of the rice genome.</title>
        <authorList>
            <consortium name="International rice genome sequencing project (IRGSP)"/>
            <person name="Matsumoto T."/>
            <person name="Wu J."/>
            <person name="Kanamori H."/>
            <person name="Katayose Y."/>
            <person name="Fujisawa M."/>
            <person name="Namiki N."/>
            <person name="Mizuno H."/>
            <person name="Yamamoto K."/>
            <person name="Antonio B.A."/>
            <person name="Baba T."/>
            <person name="Sakata K."/>
            <person name="Nagamura Y."/>
            <person name="Aoki H."/>
            <person name="Arikawa K."/>
            <person name="Arita K."/>
            <person name="Bito T."/>
            <person name="Chiden Y."/>
            <person name="Fujitsuka N."/>
            <person name="Fukunaka R."/>
            <person name="Hamada M."/>
            <person name="Harada C."/>
            <person name="Hayashi A."/>
            <person name="Hijishita S."/>
            <person name="Honda M."/>
            <person name="Hosokawa S."/>
            <person name="Ichikawa Y."/>
            <person name="Idonuma A."/>
            <person name="Iijima M."/>
            <person name="Ikeda M."/>
            <person name="Ikeno M."/>
            <person name="Ito K."/>
            <person name="Ito S."/>
            <person name="Ito T."/>
            <person name="Ito Y."/>
            <person name="Ito Y."/>
            <person name="Iwabuchi A."/>
            <person name="Kamiya K."/>
            <person name="Karasawa W."/>
            <person name="Kurita K."/>
            <person name="Katagiri S."/>
            <person name="Kikuta A."/>
            <person name="Kobayashi H."/>
            <person name="Kobayashi N."/>
            <person name="Machita K."/>
            <person name="Maehara T."/>
            <person name="Masukawa M."/>
            <person name="Mizubayashi T."/>
            <person name="Mukai Y."/>
            <person name="Nagasaki H."/>
            <person name="Nagata Y."/>
            <person name="Naito S."/>
            <person name="Nakashima M."/>
            <person name="Nakama Y."/>
            <person name="Nakamichi Y."/>
            <person name="Nakamura M."/>
            <person name="Meguro A."/>
            <person name="Negishi M."/>
            <person name="Ohta I."/>
            <person name="Ohta T."/>
            <person name="Okamoto M."/>
            <person name="Ono N."/>
            <person name="Saji S."/>
            <person name="Sakaguchi M."/>
            <person name="Sakai K."/>
            <person name="Shibata M."/>
            <person name="Shimokawa T."/>
            <person name="Song J."/>
            <person name="Takazaki Y."/>
            <person name="Terasawa K."/>
            <person name="Tsugane M."/>
            <person name="Tsuji K."/>
            <person name="Ueda S."/>
            <person name="Waki K."/>
            <person name="Yamagata H."/>
            <person name="Yamamoto M."/>
            <person name="Yamamoto S."/>
            <person name="Yamane H."/>
            <person name="Yoshiki S."/>
            <person name="Yoshihara R."/>
            <person name="Yukawa K."/>
            <person name="Zhong H."/>
            <person name="Yano M."/>
            <person name="Yuan Q."/>
            <person name="Ouyang S."/>
            <person name="Liu J."/>
            <person name="Jones K.M."/>
            <person name="Gansberger K."/>
            <person name="Moffat K."/>
            <person name="Hill J."/>
            <person name="Bera J."/>
            <person name="Fadrosh D."/>
            <person name="Jin S."/>
            <person name="Johri S."/>
            <person name="Kim M."/>
            <person name="Overton L."/>
            <person name="Reardon M."/>
            <person name="Tsitrin T."/>
            <person name="Vuong H."/>
            <person name="Weaver B."/>
            <person name="Ciecko A."/>
            <person name="Tallon L."/>
            <person name="Jackson J."/>
            <person name="Pai G."/>
            <person name="Aken S.V."/>
            <person name="Utterback T."/>
            <person name="Reidmuller S."/>
            <person name="Feldblyum T."/>
            <person name="Hsiao J."/>
            <person name="Zismann V."/>
            <person name="Iobst S."/>
            <person name="de Vazeille A.R."/>
            <person name="Buell C.R."/>
            <person name="Ying K."/>
            <person name="Li Y."/>
            <person name="Lu T."/>
            <person name="Huang Y."/>
            <person name="Zhao Q."/>
            <person name="Feng Q."/>
            <person name="Zhang L."/>
            <person name="Zhu J."/>
            <person name="Weng Q."/>
            <person name="Mu J."/>
            <person name="Lu Y."/>
            <person name="Fan D."/>
            <person name="Liu Y."/>
            <person name="Guan J."/>
            <person name="Zhang Y."/>
            <person name="Yu S."/>
            <person name="Liu X."/>
            <person name="Zhang Y."/>
            <person name="Hong G."/>
            <person name="Han B."/>
            <person name="Choisne N."/>
            <person name="Demange N."/>
            <person name="Orjeda G."/>
            <person name="Samain S."/>
            <person name="Cattolico L."/>
            <person name="Pelletier E."/>
            <person name="Couloux A."/>
            <person name="Segurens B."/>
            <person name="Wincker P."/>
            <person name="D'Hont A."/>
            <person name="Scarpelli C."/>
            <person name="Weissenbach J."/>
            <person name="Salanoubat M."/>
            <person name="Quetier F."/>
            <person name="Yu Y."/>
            <person name="Kim H.R."/>
            <person name="Rambo T."/>
            <person name="Currie J."/>
            <person name="Collura K."/>
            <person name="Luo M."/>
            <person name="Yang T."/>
            <person name="Ammiraju J.S.S."/>
            <person name="Engler F."/>
            <person name="Soderlund C."/>
            <person name="Wing R.A."/>
            <person name="Palmer L.E."/>
            <person name="de la Bastide M."/>
            <person name="Spiegel L."/>
            <person name="Nascimento L."/>
            <person name="Zutavern T."/>
            <person name="O'Shaughnessy A."/>
            <person name="Dike S."/>
            <person name="Dedhia N."/>
            <person name="Preston R."/>
            <person name="Balija V."/>
            <person name="McCombie W.R."/>
            <person name="Chow T."/>
            <person name="Chen H."/>
            <person name="Chung M."/>
            <person name="Chen C."/>
            <person name="Shaw J."/>
            <person name="Wu H."/>
            <person name="Hsiao K."/>
            <person name="Chao Y."/>
            <person name="Chu M."/>
            <person name="Cheng C."/>
            <person name="Hour A."/>
            <person name="Lee P."/>
            <person name="Lin S."/>
            <person name="Lin Y."/>
            <person name="Liou J."/>
            <person name="Liu S."/>
            <person name="Hsing Y."/>
            <person name="Raghuvanshi S."/>
            <person name="Mohanty A."/>
            <person name="Bharti A.K."/>
            <person name="Gaur A."/>
            <person name="Gupta V."/>
            <person name="Kumar D."/>
            <person name="Ravi V."/>
            <person name="Vij S."/>
            <person name="Kapur A."/>
            <person name="Khurana P."/>
            <person name="Khurana P."/>
            <person name="Khurana J.P."/>
            <person name="Tyagi A.K."/>
            <person name="Gaikwad K."/>
            <person name="Singh A."/>
            <person name="Dalal V."/>
            <person name="Srivastava S."/>
            <person name="Dixit A."/>
            <person name="Pal A.K."/>
            <person name="Ghazi I.A."/>
            <person name="Yadav M."/>
            <person name="Pandit A."/>
            <person name="Bhargava A."/>
            <person name="Sureshbabu K."/>
            <person name="Batra K."/>
            <person name="Sharma T.R."/>
            <person name="Mohapatra T."/>
            <person name="Singh N.K."/>
            <person name="Messing J."/>
            <person name="Nelson A.B."/>
            <person name="Fuks G."/>
            <person name="Kavchok S."/>
            <person name="Keizer G."/>
            <person name="Linton E."/>
            <person name="Llaca V."/>
            <person name="Song R."/>
            <person name="Tanyolac B."/>
            <person name="Young S."/>
            <person name="Ho-Il K."/>
            <person name="Hahn J.H."/>
            <person name="Sangsakoo G."/>
            <person name="Vanavichit A."/>
            <person name="de Mattos Luiz.A.T."/>
            <person name="Zimmer P.D."/>
            <person name="Malone G."/>
            <person name="Dellagostin O."/>
            <person name="de Oliveira A.C."/>
            <person name="Bevan M."/>
            <person name="Bancroft I."/>
            <person name="Minx P."/>
            <person name="Cordum H."/>
            <person name="Wilson R."/>
            <person name="Cheng Z."/>
            <person name="Jin W."/>
            <person name="Jiang J."/>
            <person name="Leong S.A."/>
            <person name="Iwama H."/>
            <person name="Gojobori T."/>
            <person name="Itoh T."/>
            <person name="Niimura Y."/>
            <person name="Fujii Y."/>
            <person name="Habara T."/>
            <person name="Sakai H."/>
            <person name="Sato Y."/>
            <person name="Wilson G."/>
            <person name="Kumar K."/>
            <person name="McCouch S."/>
            <person name="Juretic N."/>
            <person name="Hoen D."/>
            <person name="Wright S."/>
            <person name="Bruskiewich R."/>
            <person name="Bureau T."/>
            <person name="Miyao A."/>
            <person name="Hirochika H."/>
            <person name="Nishikawa T."/>
            <person name="Kadowaki K."/>
            <person name="Sugiura M."/>
            <person name="Burr B."/>
            <person name="Sasaki T."/>
        </authorList>
    </citation>
    <scope>NUCLEOTIDE SEQUENCE [LARGE SCALE GENOMIC DNA]</scope>
    <source>
        <strain evidence="8">cv. Nipponbare</strain>
    </source>
</reference>
<dbReference type="InterPro" id="IPR032675">
    <property type="entry name" value="LRR_dom_sf"/>
</dbReference>
<dbReference type="PANTHER" id="PTHR48059">
    <property type="entry name" value="POLYGALACTURONASE INHIBITOR 1"/>
    <property type="match status" value="1"/>
</dbReference>
<dbReference type="Pfam" id="PF12799">
    <property type="entry name" value="LRR_4"/>
    <property type="match status" value="1"/>
</dbReference>
<reference evidence="7" key="6">
    <citation type="journal article" date="2008" name="Nucleic Acids Res.">
        <title>The Rice Annotation Project Database (RAP-DB): 2008 update.</title>
        <authorList>
            <consortium name="The Rice Annotation Project (RAP)"/>
            <person name="Tanaka T."/>
            <person name="Antonio B.A."/>
            <person name="Kikuchi S."/>
            <person name="Matsumoto T."/>
            <person name="Nagamura Y."/>
            <person name="Numa H."/>
            <person name="Sakai H."/>
            <person name="Wu J."/>
            <person name="Itoh T."/>
            <person name="Sasaki T."/>
            <person name="Aono R."/>
            <person name="Fujii Y."/>
            <person name="Habara T."/>
            <person name="Harada E."/>
            <person name="Kanno M."/>
            <person name="Kawahara Y."/>
            <person name="Kawashima H."/>
            <person name="Kubooka H."/>
            <person name="Matsuya A."/>
            <person name="Nakaoka H."/>
            <person name="Saichi N."/>
            <person name="Sanbonmatsu R."/>
            <person name="Sato Y."/>
            <person name="Shinso Y."/>
            <person name="Suzuki M."/>
            <person name="Takeda J."/>
            <person name="Tanino M."/>
            <person name="Todokoro F."/>
            <person name="Yamaguchi K."/>
            <person name="Yamamoto N."/>
            <person name="Yamasaki C."/>
            <person name="Imanishi T."/>
            <person name="Okido T."/>
            <person name="Tada M."/>
            <person name="Ikeo K."/>
            <person name="Tateno Y."/>
            <person name="Gojobori T."/>
            <person name="Lin Y.C."/>
            <person name="Wei F.J."/>
            <person name="Hsing Y.I."/>
            <person name="Zhao Q."/>
            <person name="Han B."/>
            <person name="Kramer M.R."/>
            <person name="McCombie R.W."/>
            <person name="Lonsdale D."/>
            <person name="O'Donovan C.C."/>
            <person name="Whitfield E.J."/>
            <person name="Apweiler R."/>
            <person name="Koyanagi K.O."/>
            <person name="Khurana J.P."/>
            <person name="Raghuvanshi S."/>
            <person name="Singh N.K."/>
            <person name="Tyagi A.K."/>
            <person name="Haberer G."/>
            <person name="Fujisawa M."/>
            <person name="Hosokawa S."/>
            <person name="Ito Y."/>
            <person name="Ikawa H."/>
            <person name="Shibata M."/>
            <person name="Yamamoto M."/>
            <person name="Bruskiewich R.M."/>
            <person name="Hoen D.R."/>
            <person name="Bureau TE."/>
            <person name="Namiki N."/>
            <person name="Ohyanagi H."/>
            <person name="Sakai Y."/>
            <person name="Nobushima S."/>
            <person name="Sakata K."/>
            <person name="Barrero R.A."/>
            <person name="Sato Y."/>
            <person name="Souvorov A."/>
            <person name="Smith-White B."/>
            <person name="Tatusova T."/>
            <person name="An S."/>
            <person name="An G."/>
            <person name="OOta S."/>
            <person name="Fuks G."/>
            <person name="Messing J."/>
            <person name="Christie K.R."/>
            <person name="Lieberherr D."/>
            <person name="Kim H."/>
            <person name="Zuccolo A."/>
            <person name="Wing R.A."/>
            <person name="Nobuta K."/>
            <person name="Green P.J."/>
            <person name="Lu C."/>
            <person name="Meyers BC."/>
            <person name="Chaparro C."/>
            <person name="Piegu B."/>
            <person name="Panaud O."/>
            <person name="Echeverria M."/>
        </authorList>
    </citation>
    <scope>NUCLEOTIDE SEQUENCE</scope>
</reference>
<dbReference type="Proteomes" id="UP000000763">
    <property type="component" value="Chromosome 10"/>
</dbReference>
<proteinExistence type="predicted"/>
<reference evidence="7" key="8">
    <citation type="submission" date="2009-08" db="EMBL/GenBank/DDBJ databases">
        <title>Oryza sativa nipponbare(GA3) genomic DNA, chromosome 10.</title>
        <authorList>
            <consortium name="IRGSP(International Rice Genome Sequencing Project)"/>
        </authorList>
    </citation>
    <scope>NUCLEOTIDE SEQUENCE</scope>
</reference>
<evidence type="ECO:0000313" key="7">
    <source>
        <dbReference type="EMBL" id="BAH94838.1"/>
    </source>
</evidence>
<comment type="subcellular location">
    <subcellularLocation>
        <location evidence="1">Cell envelope</location>
    </subcellularLocation>
</comment>
<name>C7J7Q0_ORYSJ</name>
<reference evidence="8" key="7">
    <citation type="journal article" date="2008" name="Nucleic Acids Res.">
        <title>The rice annotation project database (RAP-DB): 2008 update.</title>
        <authorList>
            <consortium name="The rice annotation project (RAP)"/>
        </authorList>
    </citation>
    <scope>GENOME REANNOTATION</scope>
    <source>
        <strain evidence="8">cv. Nipponbare</strain>
    </source>
</reference>
<organism evidence="7 8">
    <name type="scientific">Oryza sativa subsp. japonica</name>
    <name type="common">Rice</name>
    <dbReference type="NCBI Taxonomy" id="39947"/>
    <lineage>
        <taxon>Eukaryota</taxon>
        <taxon>Viridiplantae</taxon>
        <taxon>Streptophyta</taxon>
        <taxon>Embryophyta</taxon>
        <taxon>Tracheophyta</taxon>
        <taxon>Spermatophyta</taxon>
        <taxon>Magnoliopsida</taxon>
        <taxon>Liliopsida</taxon>
        <taxon>Poales</taxon>
        <taxon>Poaceae</taxon>
        <taxon>BOP clade</taxon>
        <taxon>Oryzoideae</taxon>
        <taxon>Oryzeae</taxon>
        <taxon>Oryzinae</taxon>
        <taxon>Oryza</taxon>
        <taxon>Oryza sativa</taxon>
    </lineage>
</organism>
<sequence>MPRQHLSISPLLLSLLCFSFSVQASRPEGRRSVGRARRTLHEVGRGGGVVVAGRAVSAQFATAGADLSSGAAAAASAAGRRCTSPTSHRARARSGCAPSSPGSGSSRAAVQLRRVSRGCALFVYRAAEGASSTPTPPEEQTTRAAAAAVASPLPALNLTNRGLIGQMSPLGNLTFLKFLFVPANSFTGEIPQSFGNMHHLQIIYLSNNTLQRRMPNLANCSNLKVLWLNGNNLVGQIPADLPQRFQSLQLSVNSLTGPIPVSVAKITTLKRFSCLYNNIDGSIPNDFAKLPGLVYLHLGAKIIGRQCAKFFWKPFHSTAVHTLIHMGLNQFLGSIPSGIANIPNLIALELGGNLFTNVIPRSGGGMRGLLFQAG</sequence>
<keyword evidence="3" id="KW-0677">Repeat</keyword>